<dbReference type="Proteomes" id="UP000799291">
    <property type="component" value="Unassembled WGS sequence"/>
</dbReference>
<name>A0A6G1JE84_9PLEO</name>
<dbReference type="EMBL" id="MU005573">
    <property type="protein sequence ID" value="KAF2688786.1"/>
    <property type="molecule type" value="Genomic_DNA"/>
</dbReference>
<evidence type="ECO:0000313" key="1">
    <source>
        <dbReference type="EMBL" id="KAF2688786.1"/>
    </source>
</evidence>
<dbReference type="AlphaFoldDB" id="A0A6G1JE84"/>
<reference evidence="1" key="1">
    <citation type="journal article" date="2020" name="Stud. Mycol.">
        <title>101 Dothideomycetes genomes: a test case for predicting lifestyles and emergence of pathogens.</title>
        <authorList>
            <person name="Haridas S."/>
            <person name="Albert R."/>
            <person name="Binder M."/>
            <person name="Bloem J."/>
            <person name="Labutti K."/>
            <person name="Salamov A."/>
            <person name="Andreopoulos B."/>
            <person name="Baker S."/>
            <person name="Barry K."/>
            <person name="Bills G."/>
            <person name="Bluhm B."/>
            <person name="Cannon C."/>
            <person name="Castanera R."/>
            <person name="Culley D."/>
            <person name="Daum C."/>
            <person name="Ezra D."/>
            <person name="Gonzalez J."/>
            <person name="Henrissat B."/>
            <person name="Kuo A."/>
            <person name="Liang C."/>
            <person name="Lipzen A."/>
            <person name="Lutzoni F."/>
            <person name="Magnuson J."/>
            <person name="Mondo S."/>
            <person name="Nolan M."/>
            <person name="Ohm R."/>
            <person name="Pangilinan J."/>
            <person name="Park H.-J."/>
            <person name="Ramirez L."/>
            <person name="Alfaro M."/>
            <person name="Sun H."/>
            <person name="Tritt A."/>
            <person name="Yoshinaga Y."/>
            <person name="Zwiers L.-H."/>
            <person name="Turgeon B."/>
            <person name="Goodwin S."/>
            <person name="Spatafora J."/>
            <person name="Crous P."/>
            <person name="Grigoriev I."/>
        </authorList>
    </citation>
    <scope>NUCLEOTIDE SEQUENCE</scope>
    <source>
        <strain evidence="1">CBS 122367</strain>
    </source>
</reference>
<keyword evidence="2" id="KW-1185">Reference proteome</keyword>
<accession>A0A6G1JE84</accession>
<sequence>MEERKRRRTHVTVSFAALEDIQRDAVRLAKGLVNSSIVAAPWVDRLEWVGLVHSEHRMNGIASVGRQRQGRRLPRAFLFVESAIEDLVRLVRGQRSPKASRTWGERVSSILGARLADVAVPVRMSQPSLFSPTIYVLLLIKRVRRSTSGNNRRRLY</sequence>
<protein>
    <submittedName>
        <fullName evidence="1">Uncharacterized protein</fullName>
    </submittedName>
</protein>
<proteinExistence type="predicted"/>
<organism evidence="1 2">
    <name type="scientific">Lentithecium fluviatile CBS 122367</name>
    <dbReference type="NCBI Taxonomy" id="1168545"/>
    <lineage>
        <taxon>Eukaryota</taxon>
        <taxon>Fungi</taxon>
        <taxon>Dikarya</taxon>
        <taxon>Ascomycota</taxon>
        <taxon>Pezizomycotina</taxon>
        <taxon>Dothideomycetes</taxon>
        <taxon>Pleosporomycetidae</taxon>
        <taxon>Pleosporales</taxon>
        <taxon>Massarineae</taxon>
        <taxon>Lentitheciaceae</taxon>
        <taxon>Lentithecium</taxon>
    </lineage>
</organism>
<evidence type="ECO:0000313" key="2">
    <source>
        <dbReference type="Proteomes" id="UP000799291"/>
    </source>
</evidence>
<gene>
    <name evidence="1" type="ORF">K458DRAFT_428288</name>
</gene>